<accession>A0A3Q7HI80</accession>
<dbReference type="AlphaFoldDB" id="A0A3Q7HI80"/>
<organism evidence="2">
    <name type="scientific">Solanum lycopersicum</name>
    <name type="common">Tomato</name>
    <name type="synonym">Lycopersicon esculentum</name>
    <dbReference type="NCBI Taxonomy" id="4081"/>
    <lineage>
        <taxon>Eukaryota</taxon>
        <taxon>Viridiplantae</taxon>
        <taxon>Streptophyta</taxon>
        <taxon>Embryophyta</taxon>
        <taxon>Tracheophyta</taxon>
        <taxon>Spermatophyta</taxon>
        <taxon>Magnoliopsida</taxon>
        <taxon>eudicotyledons</taxon>
        <taxon>Gunneridae</taxon>
        <taxon>Pentapetalae</taxon>
        <taxon>asterids</taxon>
        <taxon>lamiids</taxon>
        <taxon>Solanales</taxon>
        <taxon>Solanaceae</taxon>
        <taxon>Solanoideae</taxon>
        <taxon>Solaneae</taxon>
        <taxon>Solanum</taxon>
        <taxon>Solanum subgen. Lycopersicon</taxon>
    </lineage>
</organism>
<protein>
    <submittedName>
        <fullName evidence="2">Uncharacterized protein</fullName>
    </submittedName>
</protein>
<name>A0A3Q7HI80_SOLLC</name>
<dbReference type="Gramene" id="Solyc08g008273.1.1">
    <property type="protein sequence ID" value="Solyc08g008273.1.1"/>
    <property type="gene ID" value="Solyc08g008273.1"/>
</dbReference>
<reference evidence="2" key="1">
    <citation type="journal article" date="2012" name="Nature">
        <title>The tomato genome sequence provides insights into fleshy fruit evolution.</title>
        <authorList>
            <consortium name="Tomato Genome Consortium"/>
        </authorList>
    </citation>
    <scope>NUCLEOTIDE SEQUENCE [LARGE SCALE GENOMIC DNA]</scope>
    <source>
        <strain evidence="2">cv. Heinz 1706</strain>
    </source>
</reference>
<dbReference type="InParanoid" id="A0A3Q7HI80"/>
<dbReference type="EnsemblPlants" id="Solyc08g008273.1.1">
    <property type="protein sequence ID" value="Solyc08g008273.1.1"/>
    <property type="gene ID" value="Solyc08g008273.1"/>
</dbReference>
<keyword evidence="3" id="KW-1185">Reference proteome</keyword>
<sequence length="135" mass="15566">MLRFLCPSGFTRVLSYRFMRKIWGYQMGSLDPAPNGQERQKTVNSRYLSGCHRHEKSGNVDYRLSYQKKMLEQRRNDMLLGHSRPRLPSTDAEYSIDPVDGGRSGGDCTVEPPQLRINRDCSILMSFVKFDGEVE</sequence>
<reference evidence="2" key="2">
    <citation type="submission" date="2019-01" db="UniProtKB">
        <authorList>
            <consortium name="EnsemblPlants"/>
        </authorList>
    </citation>
    <scope>IDENTIFICATION</scope>
    <source>
        <strain evidence="2">cv. Heinz 1706</strain>
    </source>
</reference>
<dbReference type="Proteomes" id="UP000004994">
    <property type="component" value="Chromosome 8"/>
</dbReference>
<evidence type="ECO:0000313" key="3">
    <source>
        <dbReference type="Proteomes" id="UP000004994"/>
    </source>
</evidence>
<evidence type="ECO:0000256" key="1">
    <source>
        <dbReference type="SAM" id="MobiDB-lite"/>
    </source>
</evidence>
<feature type="region of interest" description="Disordered" evidence="1">
    <location>
        <begin position="79"/>
        <end position="107"/>
    </location>
</feature>
<proteinExistence type="predicted"/>
<evidence type="ECO:0000313" key="2">
    <source>
        <dbReference type="EnsemblPlants" id="Solyc08g008273.1.1"/>
    </source>
</evidence>